<dbReference type="Pfam" id="PF00072">
    <property type="entry name" value="Response_reg"/>
    <property type="match status" value="1"/>
</dbReference>
<evidence type="ECO:0000256" key="1">
    <source>
        <dbReference type="PROSITE-ProRule" id="PRU00169"/>
    </source>
</evidence>
<evidence type="ECO:0000313" key="4">
    <source>
        <dbReference type="Proteomes" id="UP001371456"/>
    </source>
</evidence>
<evidence type="ECO:0000313" key="3">
    <source>
        <dbReference type="EMBL" id="KAK6793895.1"/>
    </source>
</evidence>
<dbReference type="PANTHER" id="PTHR43228:SF1">
    <property type="entry name" value="TWO-COMPONENT RESPONSE REGULATOR ARR22"/>
    <property type="match status" value="1"/>
</dbReference>
<keyword evidence="4" id="KW-1185">Reference proteome</keyword>
<sequence length="92" mass="10812">MAKKRFLLITIHNGACFDLILMDIDMLVMNGHQVTEELRDMHVGNLIVRMNSHEKEEEKKSFMDVGLDYYYYHKLLTINVVRDLLEKIKGNA</sequence>
<proteinExistence type="predicted"/>
<dbReference type="GO" id="GO:0000160">
    <property type="term" value="P:phosphorelay signal transduction system"/>
    <property type="evidence" value="ECO:0007669"/>
    <property type="project" value="InterPro"/>
</dbReference>
<name>A0AAN8TTV3_SOLBU</name>
<protein>
    <recommendedName>
        <fullName evidence="2">Response regulatory domain-containing protein</fullName>
    </recommendedName>
</protein>
<dbReference type="Gene3D" id="3.40.50.2300">
    <property type="match status" value="1"/>
</dbReference>
<dbReference type="PANTHER" id="PTHR43228">
    <property type="entry name" value="TWO-COMPONENT RESPONSE REGULATOR"/>
    <property type="match status" value="1"/>
</dbReference>
<evidence type="ECO:0000259" key="2">
    <source>
        <dbReference type="PROSITE" id="PS50110"/>
    </source>
</evidence>
<feature type="domain" description="Response regulatory" evidence="2">
    <location>
        <begin position="1"/>
        <end position="88"/>
    </location>
</feature>
<dbReference type="SUPFAM" id="SSF52172">
    <property type="entry name" value="CheY-like"/>
    <property type="match status" value="1"/>
</dbReference>
<feature type="modified residue" description="4-aspartylphosphate" evidence="1">
    <location>
        <position position="23"/>
    </location>
</feature>
<accession>A0AAN8TTV3</accession>
<dbReference type="InterPro" id="IPR052048">
    <property type="entry name" value="ST_Response_Regulator"/>
</dbReference>
<dbReference type="InterPro" id="IPR001789">
    <property type="entry name" value="Sig_transdc_resp-reg_receiver"/>
</dbReference>
<dbReference type="InterPro" id="IPR011006">
    <property type="entry name" value="CheY-like_superfamily"/>
</dbReference>
<reference evidence="3 4" key="1">
    <citation type="submission" date="2024-02" db="EMBL/GenBank/DDBJ databases">
        <title>de novo genome assembly of Solanum bulbocastanum strain 11H21.</title>
        <authorList>
            <person name="Hosaka A.J."/>
        </authorList>
    </citation>
    <scope>NUCLEOTIDE SEQUENCE [LARGE SCALE GENOMIC DNA]</scope>
    <source>
        <tissue evidence="3">Young leaves</tissue>
    </source>
</reference>
<comment type="caution">
    <text evidence="3">The sequence shown here is derived from an EMBL/GenBank/DDBJ whole genome shotgun (WGS) entry which is preliminary data.</text>
</comment>
<organism evidence="3 4">
    <name type="scientific">Solanum bulbocastanum</name>
    <name type="common">Wild potato</name>
    <dbReference type="NCBI Taxonomy" id="147425"/>
    <lineage>
        <taxon>Eukaryota</taxon>
        <taxon>Viridiplantae</taxon>
        <taxon>Streptophyta</taxon>
        <taxon>Embryophyta</taxon>
        <taxon>Tracheophyta</taxon>
        <taxon>Spermatophyta</taxon>
        <taxon>Magnoliopsida</taxon>
        <taxon>eudicotyledons</taxon>
        <taxon>Gunneridae</taxon>
        <taxon>Pentapetalae</taxon>
        <taxon>asterids</taxon>
        <taxon>lamiids</taxon>
        <taxon>Solanales</taxon>
        <taxon>Solanaceae</taxon>
        <taxon>Solanoideae</taxon>
        <taxon>Solaneae</taxon>
        <taxon>Solanum</taxon>
    </lineage>
</organism>
<dbReference type="EMBL" id="JBANQN010000003">
    <property type="protein sequence ID" value="KAK6793895.1"/>
    <property type="molecule type" value="Genomic_DNA"/>
</dbReference>
<dbReference type="Proteomes" id="UP001371456">
    <property type="component" value="Unassembled WGS sequence"/>
</dbReference>
<dbReference type="PROSITE" id="PS50110">
    <property type="entry name" value="RESPONSE_REGULATORY"/>
    <property type="match status" value="1"/>
</dbReference>
<keyword evidence="1" id="KW-0597">Phosphoprotein</keyword>
<dbReference type="AlphaFoldDB" id="A0AAN8TTV3"/>
<gene>
    <name evidence="3" type="ORF">RDI58_007348</name>
</gene>